<evidence type="ECO:0000256" key="7">
    <source>
        <dbReference type="ARBA" id="ARBA00023014"/>
    </source>
</evidence>
<dbReference type="PROSITE" id="PS51318">
    <property type="entry name" value="TAT"/>
    <property type="match status" value="1"/>
</dbReference>
<comment type="cofactor">
    <cofactor evidence="9">
        <name>corrinoid</name>
        <dbReference type="ChEBI" id="CHEBI:33913"/>
    </cofactor>
</comment>
<dbReference type="InterPro" id="IPR028894">
    <property type="entry name" value="RDH_dom"/>
</dbReference>
<keyword evidence="2" id="KW-1003">Cell membrane</keyword>
<feature type="domain" description="4Fe-4S ferredoxin-type" evidence="10">
    <location>
        <begin position="353"/>
        <end position="385"/>
    </location>
</feature>
<dbReference type="Proteomes" id="UP000076394">
    <property type="component" value="Chromosome"/>
</dbReference>
<dbReference type="AlphaFoldDB" id="A0A0A7NV40"/>
<proteinExistence type="predicted"/>
<dbReference type="EMBL" id="CP011127">
    <property type="protein sequence ID" value="AMU87279.1"/>
    <property type="molecule type" value="Genomic_DNA"/>
</dbReference>
<evidence type="ECO:0000256" key="6">
    <source>
        <dbReference type="ARBA" id="ARBA00023004"/>
    </source>
</evidence>
<dbReference type="OrthoDB" id="165369at2"/>
<dbReference type="GO" id="GO:0005886">
    <property type="term" value="C:plasma membrane"/>
    <property type="evidence" value="ECO:0007669"/>
    <property type="project" value="UniProtKB-SubCell"/>
</dbReference>
<reference evidence="12 13" key="2">
    <citation type="submission" date="2015-03" db="EMBL/GenBank/DDBJ databases">
        <title>Genomic characterization of Dehalococcoides mccartyi strain 11a5, an unusal plasmid-containing chloroethene dechlorinator.</title>
        <authorList>
            <person name="Zhao S."/>
            <person name="Ding C."/>
            <person name="He J."/>
        </authorList>
    </citation>
    <scope>NUCLEOTIDE SEQUENCE [LARGE SCALE GENOMIC DNA]</scope>
    <source>
        <strain evidence="12 13">11a5</strain>
    </source>
</reference>
<dbReference type="InterPro" id="IPR017900">
    <property type="entry name" value="4Fe4S_Fe_S_CS"/>
</dbReference>
<name>A0A0A7NV40_9CHLR</name>
<keyword evidence="8" id="KW-0472">Membrane</keyword>
<dbReference type="InterPro" id="IPR006311">
    <property type="entry name" value="TAT_signal"/>
</dbReference>
<dbReference type="PROSITE" id="PS51379">
    <property type="entry name" value="4FE4S_FER_2"/>
    <property type="match status" value="1"/>
</dbReference>
<keyword evidence="3" id="KW-0004">4Fe-4S</keyword>
<reference evidence="11" key="1">
    <citation type="submission" date="2014-10" db="EMBL/GenBank/DDBJ databases">
        <title>Reductive dehalogenase homologous genes as biomarkers for distinguishing populations of Dehalococcoides in mixed dechlorinating cultures and in groundwater.</title>
        <authorList>
            <person name="Perez-De-Mora A."/>
            <person name="Zila A."/>
            <person name="Mcmaster M.L."/>
            <person name="Liang X."/>
            <person name="Dworatzek S."/>
            <person name="Edwards E.A."/>
        </authorList>
    </citation>
    <scope>NUCLEOTIDE SEQUENCE</scope>
</reference>
<evidence type="ECO:0000313" key="13">
    <source>
        <dbReference type="Proteomes" id="UP000076394"/>
    </source>
</evidence>
<dbReference type="InterPro" id="IPR019546">
    <property type="entry name" value="TAT_signal_bac_arc"/>
</dbReference>
<dbReference type="InterPro" id="IPR012832">
    <property type="entry name" value="RDH"/>
</dbReference>
<evidence type="ECO:0000256" key="8">
    <source>
        <dbReference type="ARBA" id="ARBA00023136"/>
    </source>
</evidence>
<evidence type="ECO:0000313" key="12">
    <source>
        <dbReference type="EMBL" id="AMU87279.1"/>
    </source>
</evidence>
<dbReference type="EMBL" id="KP085021">
    <property type="protein sequence ID" value="AIZ97099.1"/>
    <property type="molecule type" value="Genomic_DNA"/>
</dbReference>
<dbReference type="NCBIfam" id="TIGR02486">
    <property type="entry name" value="RDH"/>
    <property type="match status" value="1"/>
</dbReference>
<dbReference type="GO" id="GO:0046872">
    <property type="term" value="F:metal ion binding"/>
    <property type="evidence" value="ECO:0007669"/>
    <property type="project" value="UniProtKB-KW"/>
</dbReference>
<evidence type="ECO:0000313" key="11">
    <source>
        <dbReference type="EMBL" id="AIZ97099.1"/>
    </source>
</evidence>
<dbReference type="InterPro" id="IPR017896">
    <property type="entry name" value="4Fe4S_Fe-S-bd"/>
</dbReference>
<evidence type="ECO:0000256" key="3">
    <source>
        <dbReference type="ARBA" id="ARBA00022485"/>
    </source>
</evidence>
<evidence type="ECO:0000256" key="1">
    <source>
        <dbReference type="ARBA" id="ARBA00004236"/>
    </source>
</evidence>
<keyword evidence="7" id="KW-0411">Iron-sulfur</keyword>
<evidence type="ECO:0000259" key="10">
    <source>
        <dbReference type="PROSITE" id="PS51379"/>
    </source>
</evidence>
<dbReference type="SUPFAM" id="SSF54862">
    <property type="entry name" value="4Fe-4S ferredoxins"/>
    <property type="match status" value="1"/>
</dbReference>
<protein>
    <submittedName>
        <fullName evidence="11 12">Reductive dehalogenase</fullName>
    </submittedName>
</protein>
<dbReference type="GO" id="GO:0051539">
    <property type="term" value="F:4 iron, 4 sulfur cluster binding"/>
    <property type="evidence" value="ECO:0007669"/>
    <property type="project" value="UniProtKB-KW"/>
</dbReference>
<accession>A0A0A7NV40</accession>
<sequence length="505" mass="55550">MNQFHSTVSRRDFMKGLGLTGVTLGSASALSPQFRDLDELANSAKVVNKRGWWVKERDYGNPTIEIDWNLMKRRDLRGFSNWDYASLMMAFPGGPPAFKANTPKQAAAVTAKAKEIWPDYAGPTIRDKALSSSFWASAYGHSGYCRSQNQHGMPTEIPAPRPSAINTPAWEGTPEENAAMLRAVFSLVGLGPVIGTTMLDEKSQNFIWEYSGVSWTGDESVPGNKHIVLDSGITESYVDATSFHIPTSQKYVIATHNISCDGFLRRSMAGAGFSSTEEMSYVRVAYAKSIVEQFIRGLGYNVTYGHDLQSAVAWDMWSGVGEHCRMGQVIGSPEYGGLLRTHAVFYTDLPLPVTNPIDAGFVKFCETCGICAETCPVGAIQERGIDRSWDNNCGQSWADDKQAGGSKVMYNIPGYKGWRCNLFSCAFTPCASACKSNCPFNAIGDGSFVHSIVKSTVATSPIFNSFFTSMEGVLHYGKQDKDPASWWNSPDEWFIYGTHPNLLRQ</sequence>
<dbReference type="PROSITE" id="PS00198">
    <property type="entry name" value="4FE4S_FER_1"/>
    <property type="match status" value="1"/>
</dbReference>
<evidence type="ECO:0000256" key="2">
    <source>
        <dbReference type="ARBA" id="ARBA00022475"/>
    </source>
</evidence>
<keyword evidence="4" id="KW-0479">Metal-binding</keyword>
<keyword evidence="6" id="KW-0408">Iron</keyword>
<organism evidence="11">
    <name type="scientific">Dehalococcoides mccartyi</name>
    <dbReference type="NCBI Taxonomy" id="61435"/>
    <lineage>
        <taxon>Bacteria</taxon>
        <taxon>Bacillati</taxon>
        <taxon>Chloroflexota</taxon>
        <taxon>Dehalococcoidia</taxon>
        <taxon>Dehalococcoidales</taxon>
        <taxon>Dehalococcoidaceae</taxon>
        <taxon>Dehalococcoides</taxon>
    </lineage>
</organism>
<keyword evidence="5" id="KW-0732">Signal</keyword>
<dbReference type="Pfam" id="PF13486">
    <property type="entry name" value="Dehalogenase"/>
    <property type="match status" value="1"/>
</dbReference>
<evidence type="ECO:0000256" key="9">
    <source>
        <dbReference type="ARBA" id="ARBA00029374"/>
    </source>
</evidence>
<gene>
    <name evidence="11" type="primary">rdhA21</name>
    <name evidence="12" type="synonym">rdhA</name>
    <name evidence="12" type="ORF">Dm11a5_1453</name>
</gene>
<dbReference type="PATRIC" id="fig|61435.8.peg.1446"/>
<comment type="subcellular location">
    <subcellularLocation>
        <location evidence="1">Cell membrane</location>
    </subcellularLocation>
</comment>
<evidence type="ECO:0000256" key="4">
    <source>
        <dbReference type="ARBA" id="ARBA00022723"/>
    </source>
</evidence>
<dbReference type="OMA" id="TNKRGWW"/>
<dbReference type="RefSeq" id="WP_011309940.1">
    <property type="nucleotide sequence ID" value="NZ_AP024514.1"/>
</dbReference>
<evidence type="ECO:0000256" key="5">
    <source>
        <dbReference type="ARBA" id="ARBA00022729"/>
    </source>
</evidence>
<dbReference type="NCBIfam" id="TIGR01409">
    <property type="entry name" value="TAT_signal_seq"/>
    <property type="match status" value="1"/>
</dbReference>